<sequence length="218" mass="23852">MTTKSLFLFDMDGVLIESEPFWRTAQIEVLANYGTSATVEDCIEHTMGKRLDDIAATWIQMFNLTVDAKVLESEIMQRVVALVEQEGEAIEGIPTLISDLKQRDFRLALASSSAYPIIHAVTEKLGIQDSFDLMLSAEDVPNGKPAPDVYLEVCQRLDVPVEQAFALEDSLTGVKAAVAAQLTTIAMPFENNPAFSIADCVVESVQDVITMVDNHAVA</sequence>
<dbReference type="EMBL" id="OANU01000005">
    <property type="protein sequence ID" value="SNX47208.1"/>
    <property type="molecule type" value="Genomic_DNA"/>
</dbReference>
<dbReference type="PANTHER" id="PTHR46193:SF18">
    <property type="entry name" value="HEXITOL PHOSPHATASE B"/>
    <property type="match status" value="1"/>
</dbReference>
<evidence type="ECO:0000256" key="5">
    <source>
        <dbReference type="ARBA" id="ARBA00023277"/>
    </source>
</evidence>
<dbReference type="InterPro" id="IPR036412">
    <property type="entry name" value="HAD-like_sf"/>
</dbReference>
<dbReference type="InterPro" id="IPR051600">
    <property type="entry name" value="Beta-PGM-like"/>
</dbReference>
<accession>A0A240EEU0</accession>
<keyword evidence="6" id="KW-0378">Hydrolase</keyword>
<dbReference type="InterPro" id="IPR023198">
    <property type="entry name" value="PGP-like_dom2"/>
</dbReference>
<name>A0A240EEU0_9VIBR</name>
<protein>
    <submittedName>
        <fullName evidence="6">2-deoxyglucose-6-phosphate phosphatase</fullName>
        <ecNumber evidence="6">3.1.3.68</ecNumber>
    </submittedName>
</protein>
<dbReference type="Pfam" id="PF13419">
    <property type="entry name" value="HAD_2"/>
    <property type="match status" value="1"/>
</dbReference>
<organism evidence="6 7">
    <name type="scientific">Vibrio thalassae</name>
    <dbReference type="NCBI Taxonomy" id="1243014"/>
    <lineage>
        <taxon>Bacteria</taxon>
        <taxon>Pseudomonadati</taxon>
        <taxon>Pseudomonadota</taxon>
        <taxon>Gammaproteobacteria</taxon>
        <taxon>Vibrionales</taxon>
        <taxon>Vibrionaceae</taxon>
        <taxon>Vibrio</taxon>
    </lineage>
</organism>
<evidence type="ECO:0000256" key="2">
    <source>
        <dbReference type="ARBA" id="ARBA00006171"/>
    </source>
</evidence>
<comment type="cofactor">
    <cofactor evidence="1">
        <name>Mg(2+)</name>
        <dbReference type="ChEBI" id="CHEBI:18420"/>
    </cofactor>
</comment>
<dbReference type="NCBIfam" id="TIGR01509">
    <property type="entry name" value="HAD-SF-IA-v3"/>
    <property type="match status" value="1"/>
</dbReference>
<dbReference type="Gene3D" id="3.40.50.1000">
    <property type="entry name" value="HAD superfamily/HAD-like"/>
    <property type="match status" value="1"/>
</dbReference>
<dbReference type="PANTHER" id="PTHR46193">
    <property type="entry name" value="6-PHOSPHOGLUCONATE PHOSPHATASE"/>
    <property type="match status" value="1"/>
</dbReference>
<dbReference type="PRINTS" id="PR00413">
    <property type="entry name" value="HADHALOGNASE"/>
</dbReference>
<dbReference type="AlphaFoldDB" id="A0A240EEU0"/>
<evidence type="ECO:0000256" key="1">
    <source>
        <dbReference type="ARBA" id="ARBA00001946"/>
    </source>
</evidence>
<dbReference type="Gene3D" id="1.10.150.240">
    <property type="entry name" value="Putative phosphatase, domain 2"/>
    <property type="match status" value="1"/>
</dbReference>
<evidence type="ECO:0000256" key="4">
    <source>
        <dbReference type="ARBA" id="ARBA00022842"/>
    </source>
</evidence>
<keyword evidence="4" id="KW-0460">Magnesium</keyword>
<evidence type="ECO:0000313" key="6">
    <source>
        <dbReference type="EMBL" id="SNX47208.1"/>
    </source>
</evidence>
<comment type="similarity">
    <text evidence="2">Belongs to the HAD-like hydrolase superfamily. CbbY/CbbZ/Gph/YieH family.</text>
</comment>
<dbReference type="Proteomes" id="UP000219336">
    <property type="component" value="Unassembled WGS sequence"/>
</dbReference>
<dbReference type="SFLD" id="SFLDS00003">
    <property type="entry name" value="Haloacid_Dehalogenase"/>
    <property type="match status" value="1"/>
</dbReference>
<proteinExistence type="inferred from homology"/>
<dbReference type="RefSeq" id="WP_096992503.1">
    <property type="nucleotide sequence ID" value="NZ_JBHSII010000011.1"/>
</dbReference>
<keyword evidence="3" id="KW-0479">Metal-binding</keyword>
<dbReference type="SFLD" id="SFLDG01129">
    <property type="entry name" value="C1.5:_HAD__Beta-PGM__Phosphata"/>
    <property type="match status" value="1"/>
</dbReference>
<reference evidence="7" key="1">
    <citation type="submission" date="2016-06" db="EMBL/GenBank/DDBJ databases">
        <authorList>
            <person name="Rodrigo-Torres L."/>
            <person name="Arahal R.D."/>
            <person name="Lucena T."/>
        </authorList>
    </citation>
    <scope>NUCLEOTIDE SEQUENCE [LARGE SCALE GENOMIC DNA]</scope>
    <source>
        <strain evidence="7">CECT8203</strain>
    </source>
</reference>
<dbReference type="InterPro" id="IPR023214">
    <property type="entry name" value="HAD_sf"/>
</dbReference>
<evidence type="ECO:0000256" key="3">
    <source>
        <dbReference type="ARBA" id="ARBA00022723"/>
    </source>
</evidence>
<dbReference type="OrthoDB" id="9800058at2"/>
<keyword evidence="7" id="KW-1185">Reference proteome</keyword>
<dbReference type="GO" id="GO:0003850">
    <property type="term" value="F:2-deoxyglucose-6-phosphatase activity"/>
    <property type="evidence" value="ECO:0007669"/>
    <property type="project" value="UniProtKB-EC"/>
</dbReference>
<dbReference type="SFLD" id="SFLDG01135">
    <property type="entry name" value="C1.5.6:_HAD__Beta-PGM__Phospha"/>
    <property type="match status" value="1"/>
</dbReference>
<gene>
    <name evidence="6" type="primary">yniC</name>
    <name evidence="6" type="ORF">VTH8203_00809</name>
</gene>
<evidence type="ECO:0000313" key="7">
    <source>
        <dbReference type="Proteomes" id="UP000219336"/>
    </source>
</evidence>
<dbReference type="InterPro" id="IPR006439">
    <property type="entry name" value="HAD-SF_hydro_IA"/>
</dbReference>
<dbReference type="SUPFAM" id="SSF56784">
    <property type="entry name" value="HAD-like"/>
    <property type="match status" value="1"/>
</dbReference>
<dbReference type="InterPro" id="IPR041492">
    <property type="entry name" value="HAD_2"/>
</dbReference>
<keyword evidence="5" id="KW-0119">Carbohydrate metabolism</keyword>
<dbReference type="EC" id="3.1.3.68" evidence="6"/>
<dbReference type="GO" id="GO:0046872">
    <property type="term" value="F:metal ion binding"/>
    <property type="evidence" value="ECO:0007669"/>
    <property type="project" value="UniProtKB-KW"/>
</dbReference>